<dbReference type="Proteomes" id="UP000464178">
    <property type="component" value="Chromosome"/>
</dbReference>
<keyword evidence="1" id="KW-0378">Hydrolase</keyword>
<sequence>MFRCLAVTTVALATIVATGALRPARSTAADDPKLPMTIGSVERKDAKLDALIPKDAKIEVLAGGFKWTEGPVWDKKNNALLFTDIPNNRVVRWSAKDGVKEDFIKPSGYTGKDEFKGYEPGANGLAFDKDGNLILCQHGDRRIARFGKDGKFETLADKYMGKRFNSPNDLVFAKSGDLYFTDPPYGLPEQMKDPKKELDFQGVYRLSPKGEVTLLTKEMSRPNGIALAPDEKTLYVANSDPDKAILMAFPINADGTLGKGKVIFDATADVKANPNKGLPDGLKVDAKGNIFATAVNGVYVCSPEGALIGRILTNDKTANCAWGDDGTVLYLATNDKLTRIKTTTKGLGW</sequence>
<feature type="domain" description="SMP-30/Gluconolactonase/LRE-like region" evidence="5">
    <location>
        <begin position="67"/>
        <end position="333"/>
    </location>
</feature>
<feature type="signal peptide" evidence="4">
    <location>
        <begin position="1"/>
        <end position="28"/>
    </location>
</feature>
<dbReference type="PANTHER" id="PTHR47572">
    <property type="entry name" value="LIPOPROTEIN-RELATED"/>
    <property type="match status" value="1"/>
</dbReference>
<keyword evidence="4" id="KW-0732">Signal</keyword>
<organism evidence="6 7">
    <name type="scientific">Gemmata massiliana</name>
    <dbReference type="NCBI Taxonomy" id="1210884"/>
    <lineage>
        <taxon>Bacteria</taxon>
        <taxon>Pseudomonadati</taxon>
        <taxon>Planctomycetota</taxon>
        <taxon>Planctomycetia</taxon>
        <taxon>Gemmatales</taxon>
        <taxon>Gemmataceae</taxon>
        <taxon>Gemmata</taxon>
    </lineage>
</organism>
<evidence type="ECO:0000313" key="6">
    <source>
        <dbReference type="EMBL" id="VTR97431.1"/>
    </source>
</evidence>
<feature type="binding site" evidence="3">
    <location>
        <position position="280"/>
    </location>
    <ligand>
        <name>a divalent metal cation</name>
        <dbReference type="ChEBI" id="CHEBI:60240"/>
    </ligand>
</feature>
<dbReference type="InterPro" id="IPR005511">
    <property type="entry name" value="SMP-30"/>
</dbReference>
<dbReference type="RefSeq" id="WP_162671201.1">
    <property type="nucleotide sequence ID" value="NZ_LR593886.1"/>
</dbReference>
<name>A0A6P2D7V9_9BACT</name>
<dbReference type="InterPro" id="IPR013658">
    <property type="entry name" value="SGL"/>
</dbReference>
<feature type="active site" description="Proton donor/acceptor" evidence="2">
    <location>
        <position position="280"/>
    </location>
</feature>
<feature type="binding site" evidence="3">
    <location>
        <position position="168"/>
    </location>
    <ligand>
        <name>substrate</name>
    </ligand>
</feature>
<evidence type="ECO:0000256" key="1">
    <source>
        <dbReference type="ARBA" id="ARBA00022801"/>
    </source>
</evidence>
<dbReference type="EMBL" id="LR593886">
    <property type="protein sequence ID" value="VTR97431.1"/>
    <property type="molecule type" value="Genomic_DNA"/>
</dbReference>
<keyword evidence="3" id="KW-0862">Zinc</keyword>
<evidence type="ECO:0000256" key="3">
    <source>
        <dbReference type="PIRSR" id="PIRSR605511-2"/>
    </source>
</evidence>
<feature type="chain" id="PRO_5026803632" description="SMP-30/Gluconolactonase/LRE-like region domain-containing protein" evidence="4">
    <location>
        <begin position="29"/>
        <end position="349"/>
    </location>
</feature>
<dbReference type="GO" id="GO:0016787">
    <property type="term" value="F:hydrolase activity"/>
    <property type="evidence" value="ECO:0007669"/>
    <property type="project" value="UniProtKB-KW"/>
</dbReference>
<dbReference type="PRINTS" id="PR01790">
    <property type="entry name" value="SMP30FAMILY"/>
</dbReference>
<feature type="binding site" evidence="3">
    <location>
        <position position="223"/>
    </location>
    <ligand>
        <name>a divalent metal cation</name>
        <dbReference type="ChEBI" id="CHEBI:60240"/>
    </ligand>
</feature>
<dbReference type="AlphaFoldDB" id="A0A6P2D7V9"/>
<dbReference type="InterPro" id="IPR051262">
    <property type="entry name" value="SMP-30/CGR1_Lactonase"/>
</dbReference>
<evidence type="ECO:0000256" key="2">
    <source>
        <dbReference type="PIRSR" id="PIRSR605511-1"/>
    </source>
</evidence>
<dbReference type="PANTHER" id="PTHR47572:SF4">
    <property type="entry name" value="LACTONASE DRP35"/>
    <property type="match status" value="1"/>
</dbReference>
<accession>A0A6P2D7V9</accession>
<dbReference type="KEGG" id="gms:SOIL9_07210"/>
<dbReference type="Gene3D" id="2.120.10.30">
    <property type="entry name" value="TolB, C-terminal domain"/>
    <property type="match status" value="1"/>
</dbReference>
<proteinExistence type="predicted"/>
<evidence type="ECO:0000313" key="7">
    <source>
        <dbReference type="Proteomes" id="UP000464178"/>
    </source>
</evidence>
<dbReference type="GO" id="GO:0046872">
    <property type="term" value="F:metal ion binding"/>
    <property type="evidence" value="ECO:0007669"/>
    <property type="project" value="UniProtKB-KW"/>
</dbReference>
<keyword evidence="3" id="KW-0479">Metal-binding</keyword>
<evidence type="ECO:0000256" key="4">
    <source>
        <dbReference type="SAM" id="SignalP"/>
    </source>
</evidence>
<gene>
    <name evidence="6" type="ORF">SOIL9_07210</name>
</gene>
<evidence type="ECO:0000259" key="5">
    <source>
        <dbReference type="Pfam" id="PF08450"/>
    </source>
</evidence>
<protein>
    <recommendedName>
        <fullName evidence="5">SMP-30/Gluconolactonase/LRE-like region domain-containing protein</fullName>
    </recommendedName>
</protein>
<reference evidence="6 7" key="1">
    <citation type="submission" date="2019-05" db="EMBL/GenBank/DDBJ databases">
        <authorList>
            <consortium name="Science for Life Laboratories"/>
        </authorList>
    </citation>
    <scope>NUCLEOTIDE SEQUENCE [LARGE SCALE GENOMIC DNA]</scope>
    <source>
        <strain evidence="6">Soil9</strain>
    </source>
</reference>
<dbReference type="SUPFAM" id="SSF63829">
    <property type="entry name" value="Calcium-dependent phosphotriesterase"/>
    <property type="match status" value="1"/>
</dbReference>
<dbReference type="Pfam" id="PF08450">
    <property type="entry name" value="SGL"/>
    <property type="match status" value="1"/>
</dbReference>
<comment type="cofactor">
    <cofactor evidence="3">
        <name>Zn(2+)</name>
        <dbReference type="ChEBI" id="CHEBI:29105"/>
    </cofactor>
    <text evidence="3">Binds 1 divalent metal cation per subunit.</text>
</comment>
<keyword evidence="7" id="KW-1185">Reference proteome</keyword>
<dbReference type="InterPro" id="IPR011042">
    <property type="entry name" value="6-blade_b-propeller_TolB-like"/>
</dbReference>
<feature type="binding site" evidence="3">
    <location>
        <position position="69"/>
    </location>
    <ligand>
        <name>a divalent metal cation</name>
        <dbReference type="ChEBI" id="CHEBI:60240"/>
    </ligand>
</feature>